<protein>
    <submittedName>
        <fullName evidence="1">ABC-type glycerol-3-phosphate transport system, substrate-binding protein</fullName>
    </submittedName>
</protein>
<proteinExistence type="predicted"/>
<reference evidence="1" key="1">
    <citation type="submission" date="2017-04" db="EMBL/GenBank/DDBJ databases">
        <authorList>
            <person name="Varghese N."/>
            <person name="Submissions S."/>
        </authorList>
    </citation>
    <scope>NUCLEOTIDE SEQUENCE</scope>
    <source>
        <strain evidence="1">WTE2008</strain>
    </source>
</reference>
<name>A0AC61PPW2_9FIRM</name>
<sequence>MRKPALWVTALILLVSACVPAFASTGDRVLMHESRLADTETMWVEDVLPCGNGLYLIVNDLKERKIIRYTDIQAEPEEYVQENEKMPGEAAEGEQSSITLTETWFVRGEELYAVTNTTTYGKENPETELDVKHVRLENGKVILDESDLPDVDLSGLIMEEEDHTYTKEIRHKFTTDDKLFLHVYCDSPDELLVIDLQDGTCMSIELDGDINEMTAGPEGSVLITRSEWTDDSTVKVRINRLDPADRSETELAELDGLSFTRIAPNYSAEKDTLYYYNTGELWAMPHFDAAQAETVNDCPDNGIGTLLLPNGFVVIWTYDTVLVRNTDPALRSSVTLHVMEFADGAAVTEALYDMNNTRGDISVAEHNGDWNNKQEVLQAMLNRDSNTDIYVYKYDSTEFSALRKRNYLPDLSSGAGIAASTERLYPFLQEAVKQNGSIIGVPVSISGETLGIHMEQWKKTGGTEEELPKTWNQFFDWLESLPERLEGQDVYLAPWQDRVSFRADILEIMLDQYEVQMERKGETDYSFASPELCGLVQRLNNLDYDALKIAEPQDEEESEQEEYIDEEYDHDPLLETYTAVTLNGEPDYVPLALSFSENEEPVVPISVSIAFMNPYSEHPRETMDFLACVAENLNVYDAAAAYSDRTVPMHRPGYENDRKSIQDMMDELNKALQDEEGENRVVLEEKLSEAEEDMENNERYGWIISPTEVERYQKWQRYFRVRGYSFLNVLFEEDGAGDEEEGTYEKLFYSEESAALSPEELLGMLDQKVRMIRMESN</sequence>
<organism evidence="1 2">
    <name type="scientific">Aristaeella lactis</name>
    <dbReference type="NCBI Taxonomy" id="3046383"/>
    <lineage>
        <taxon>Bacteria</taxon>
        <taxon>Bacillati</taxon>
        <taxon>Bacillota</taxon>
        <taxon>Clostridia</taxon>
        <taxon>Eubacteriales</taxon>
        <taxon>Aristaeellaceae</taxon>
        <taxon>Aristaeella</taxon>
    </lineage>
</organism>
<evidence type="ECO:0000313" key="1">
    <source>
        <dbReference type="EMBL" id="SMC83876.1"/>
    </source>
</evidence>
<evidence type="ECO:0000313" key="2">
    <source>
        <dbReference type="Proteomes" id="UP000192328"/>
    </source>
</evidence>
<comment type="caution">
    <text evidence="1">The sequence shown here is derived from an EMBL/GenBank/DDBJ whole genome shotgun (WGS) entry which is preliminary data.</text>
</comment>
<dbReference type="Proteomes" id="UP000192328">
    <property type="component" value="Unassembled WGS sequence"/>
</dbReference>
<keyword evidence="2" id="KW-1185">Reference proteome</keyword>
<gene>
    <name evidence="1" type="ORF">SAMN06297397_2840</name>
</gene>
<dbReference type="EMBL" id="FWXZ01000007">
    <property type="protein sequence ID" value="SMC83876.1"/>
    <property type="molecule type" value="Genomic_DNA"/>
</dbReference>
<accession>A0AC61PPW2</accession>